<protein>
    <recommendedName>
        <fullName evidence="8">Carboxylic ester hydrolase</fullName>
        <ecNumber evidence="8">3.1.1.-</ecNumber>
    </recommendedName>
</protein>
<evidence type="ECO:0000313" key="9">
    <source>
        <dbReference type="EMBL" id="KAK6954947.1"/>
    </source>
</evidence>
<dbReference type="Proteomes" id="UP001369815">
    <property type="component" value="Unassembled WGS sequence"/>
</dbReference>
<evidence type="ECO:0000256" key="1">
    <source>
        <dbReference type="ARBA" id="ARBA00006249"/>
    </source>
</evidence>
<dbReference type="GO" id="GO:0030600">
    <property type="term" value="F:feruloyl esterase activity"/>
    <property type="evidence" value="ECO:0007669"/>
    <property type="project" value="UniProtKB-ARBA"/>
</dbReference>
<dbReference type="InterPro" id="IPR029058">
    <property type="entry name" value="AB_hydrolase_fold"/>
</dbReference>
<dbReference type="InterPro" id="IPR011118">
    <property type="entry name" value="Tannase/feruloyl_esterase"/>
</dbReference>
<evidence type="ECO:0000256" key="4">
    <source>
        <dbReference type="ARBA" id="ARBA00022729"/>
    </source>
</evidence>
<evidence type="ECO:0000313" key="10">
    <source>
        <dbReference type="Proteomes" id="UP001369815"/>
    </source>
</evidence>
<proteinExistence type="inferred from homology"/>
<evidence type="ECO:0000256" key="5">
    <source>
        <dbReference type="ARBA" id="ARBA00022801"/>
    </source>
</evidence>
<evidence type="ECO:0000256" key="7">
    <source>
        <dbReference type="ARBA" id="ARBA00023157"/>
    </source>
</evidence>
<evidence type="ECO:0000256" key="6">
    <source>
        <dbReference type="ARBA" id="ARBA00022837"/>
    </source>
</evidence>
<keyword evidence="7" id="KW-1015">Disulfide bond</keyword>
<keyword evidence="5 8" id="KW-0378">Hydrolase</keyword>
<accession>A0AAX6MRC0</accession>
<dbReference type="SUPFAM" id="SSF53474">
    <property type="entry name" value="alpha/beta-Hydrolases"/>
    <property type="match status" value="1"/>
</dbReference>
<keyword evidence="2" id="KW-0719">Serine esterase</keyword>
<dbReference type="AlphaFoldDB" id="A0AAX6MRC0"/>
<name>A0AAX6MRC0_9PEZI</name>
<sequence>MCSPAQIAYPDLPGVQFTSLSASLVSNLTIQVPESTYVNHGAIYAEDVSFCNLTTTYTHTGKSDTVTISVYLPEKWNGRMQGVGGGGYSAGGVNFMLSNFTMLGAVAEGYSAVTTNAGHASLSPDDWILKSPGHVDLHLLEEFGSNSLNELSIIGKAITESYYGKPPKYSYWNGCSQGGRQGFKVAERYPTAFDGIVASAPAVDFAGLGVANHWPQVVMKALGQYPKNCEFVAITEAFIEYCDSNDGLLDGIVTDPDSCDFDPYSLVNKSIDCQDVDAGTVEISEAAVNVTIATWTGARKSDGSFLWWGLKKGGDLVDKVISLGVNTGLATTTCSGNGTCTGRTLDIVDAWIRLLIKKDATFDVTTVTIEDIQDLFQQSLDEYGPIFNVKPNLDTFREAGGKIISYHGLADAILPPESSTNFYDNVAAHDKQIHDYYRLFEAPGLAHCWAGSGGYYPAGLFEALVSWVETGVAPDSVLAETSVENGPVRQSILCPYPQKAHYNGTSSNATANDFYCSN</sequence>
<keyword evidence="4" id="KW-0732">Signal</keyword>
<dbReference type="GO" id="GO:0046872">
    <property type="term" value="F:metal ion binding"/>
    <property type="evidence" value="ECO:0007669"/>
    <property type="project" value="UniProtKB-KW"/>
</dbReference>
<reference evidence="9 10" key="1">
    <citation type="journal article" date="2024" name="Front Chem Biol">
        <title>Unveiling the potential of Daldinia eschscholtzii MFLUCC 19-0629 through bioactivity and bioinformatics studies for enhanced sustainable agriculture production.</title>
        <authorList>
            <person name="Brooks S."/>
            <person name="Weaver J.A."/>
            <person name="Klomchit A."/>
            <person name="Alharthi S.A."/>
            <person name="Onlamun T."/>
            <person name="Nurani R."/>
            <person name="Vong T.K."/>
            <person name="Alberti F."/>
            <person name="Greco C."/>
        </authorList>
    </citation>
    <scope>NUCLEOTIDE SEQUENCE [LARGE SCALE GENOMIC DNA]</scope>
    <source>
        <strain evidence="9">MFLUCC 19-0629</strain>
    </source>
</reference>
<evidence type="ECO:0000256" key="3">
    <source>
        <dbReference type="ARBA" id="ARBA00022723"/>
    </source>
</evidence>
<dbReference type="PANTHER" id="PTHR33938:SF8">
    <property type="entry name" value="CARBOXYLIC ESTER HYDROLASE"/>
    <property type="match status" value="1"/>
</dbReference>
<dbReference type="Pfam" id="PF07519">
    <property type="entry name" value="Tannase"/>
    <property type="match status" value="1"/>
</dbReference>
<dbReference type="EMBL" id="JBANMG010000003">
    <property type="protein sequence ID" value="KAK6954947.1"/>
    <property type="molecule type" value="Genomic_DNA"/>
</dbReference>
<gene>
    <name evidence="9" type="ORF">Daesc_002576</name>
</gene>
<evidence type="ECO:0000256" key="8">
    <source>
        <dbReference type="RuleBase" id="RU361238"/>
    </source>
</evidence>
<dbReference type="EC" id="3.1.1.-" evidence="8"/>
<keyword evidence="3" id="KW-0479">Metal-binding</keyword>
<comment type="caution">
    <text evidence="9">The sequence shown here is derived from an EMBL/GenBank/DDBJ whole genome shotgun (WGS) entry which is preliminary data.</text>
</comment>
<dbReference type="Gene3D" id="3.40.50.1820">
    <property type="entry name" value="alpha/beta hydrolase"/>
    <property type="match status" value="1"/>
</dbReference>
<dbReference type="PANTHER" id="PTHR33938">
    <property type="entry name" value="FERULOYL ESTERASE B-RELATED"/>
    <property type="match status" value="1"/>
</dbReference>
<comment type="similarity">
    <text evidence="1 8">Belongs to the tannase family.</text>
</comment>
<evidence type="ECO:0000256" key="2">
    <source>
        <dbReference type="ARBA" id="ARBA00022487"/>
    </source>
</evidence>
<organism evidence="9 10">
    <name type="scientific">Daldinia eschscholtzii</name>
    <dbReference type="NCBI Taxonomy" id="292717"/>
    <lineage>
        <taxon>Eukaryota</taxon>
        <taxon>Fungi</taxon>
        <taxon>Dikarya</taxon>
        <taxon>Ascomycota</taxon>
        <taxon>Pezizomycotina</taxon>
        <taxon>Sordariomycetes</taxon>
        <taxon>Xylariomycetidae</taxon>
        <taxon>Xylariales</taxon>
        <taxon>Hypoxylaceae</taxon>
        <taxon>Daldinia</taxon>
    </lineage>
</organism>
<keyword evidence="10" id="KW-1185">Reference proteome</keyword>
<keyword evidence="6" id="KW-0106">Calcium</keyword>